<name>A0ABM8E2C5_9MICO</name>
<evidence type="ECO:0000256" key="7">
    <source>
        <dbReference type="RuleBase" id="RU004016"/>
    </source>
</evidence>
<evidence type="ECO:0000256" key="5">
    <source>
        <dbReference type="ARBA" id="ARBA00022984"/>
    </source>
</evidence>
<keyword evidence="9" id="KW-1133">Transmembrane helix</keyword>
<accession>A0ABM8E2C5</accession>
<evidence type="ECO:0000256" key="8">
    <source>
        <dbReference type="SAM" id="MobiDB-lite"/>
    </source>
</evidence>
<feature type="region of interest" description="Disordered" evidence="8">
    <location>
        <begin position="1"/>
        <end position="69"/>
    </location>
</feature>
<comment type="similarity">
    <text evidence="1 7">Belongs to the peptidase S11 family.</text>
</comment>
<evidence type="ECO:0000259" key="10">
    <source>
        <dbReference type="Pfam" id="PF00768"/>
    </source>
</evidence>
<dbReference type="Proteomes" id="UP001317779">
    <property type="component" value="Chromosome"/>
</dbReference>
<protein>
    <recommendedName>
        <fullName evidence="10">Peptidase S11 D-alanyl-D-alanine carboxypeptidase A N-terminal domain-containing protein</fullName>
    </recommendedName>
</protein>
<gene>
    <name evidence="11" type="ORF">Microterr_27730</name>
</gene>
<evidence type="ECO:0000256" key="9">
    <source>
        <dbReference type="SAM" id="Phobius"/>
    </source>
</evidence>
<keyword evidence="12" id="KW-1185">Reference proteome</keyword>
<dbReference type="InterPro" id="IPR018044">
    <property type="entry name" value="Peptidase_S11"/>
</dbReference>
<feature type="transmembrane region" description="Helical" evidence="9">
    <location>
        <begin position="119"/>
        <end position="140"/>
    </location>
</feature>
<evidence type="ECO:0000256" key="1">
    <source>
        <dbReference type="ARBA" id="ARBA00007164"/>
    </source>
</evidence>
<evidence type="ECO:0000256" key="4">
    <source>
        <dbReference type="ARBA" id="ARBA00022960"/>
    </source>
</evidence>
<evidence type="ECO:0000313" key="11">
    <source>
        <dbReference type="EMBL" id="BDV32113.1"/>
    </source>
</evidence>
<keyword evidence="2" id="KW-0732">Signal</keyword>
<sequence>MTSDEPPTRRALREHGDAESVEPVLADADPETIDLGTLFGEQRAEEEAPAPAPAAPARAAAPAPARDPHPVALSWVDEAAVQRPLTDAEVAAAAYPYVPVTADLLAEQDGGRSSWARRILLPLSIVVVLAGTYAASTLLWPLDAVAPTAAAVEVATVPAPPAVVAWPEDGTAALQVEGTDEVLSSSTDVRSIASITKVVTALLVQEAAPLQPGDEGDAFTFTWADSQDYWSYRYRGESALDVPVGGTLSQFQMLEGMLIGSANNYAHRLAAEYWDSDAEFVTAANAWLADHDVDGVTVTDPTGIDAGNTADAASLVRLGEIAMEDPVIAGIVGTEEVTLPGAGVVENTNELLADPGVLGIKTGWLDSFNLLSAEEIVVGTTPVRMYAAVLGQPDEDSRFDTSRELYDSVQAELVSRRAVPAGTVAGAVETAWGEEVDVITATDGTAILWNGESATVAPTMELGDADAEGDVVGTMSVVGPLNSTTVDLVLADDVEGPDGWWRLTHPLLLWGITG</sequence>
<dbReference type="PRINTS" id="PR00725">
    <property type="entry name" value="DADACBPTASE1"/>
</dbReference>
<dbReference type="Pfam" id="PF00768">
    <property type="entry name" value="Peptidase_S11"/>
    <property type="match status" value="1"/>
</dbReference>
<feature type="compositionally biased region" description="Basic and acidic residues" evidence="8">
    <location>
        <begin position="1"/>
        <end position="18"/>
    </location>
</feature>
<keyword evidence="9" id="KW-0472">Membrane</keyword>
<keyword evidence="5" id="KW-0573">Peptidoglycan synthesis</keyword>
<proteinExistence type="inferred from homology"/>
<keyword evidence="4" id="KW-0133">Cell shape</keyword>
<dbReference type="InterPro" id="IPR001967">
    <property type="entry name" value="Peptidase_S11_N"/>
</dbReference>
<feature type="compositionally biased region" description="Low complexity" evidence="8">
    <location>
        <begin position="55"/>
        <end position="64"/>
    </location>
</feature>
<organism evidence="11 12">
    <name type="scientific">Microbacterium terricola</name>
    <dbReference type="NCBI Taxonomy" id="344163"/>
    <lineage>
        <taxon>Bacteria</taxon>
        <taxon>Bacillati</taxon>
        <taxon>Actinomycetota</taxon>
        <taxon>Actinomycetes</taxon>
        <taxon>Micrococcales</taxon>
        <taxon>Microbacteriaceae</taxon>
        <taxon>Microbacterium</taxon>
    </lineage>
</organism>
<keyword evidence="6" id="KW-0961">Cell wall biogenesis/degradation</keyword>
<feature type="domain" description="Peptidase S11 D-alanyl-D-alanine carboxypeptidase A N-terminal" evidence="10">
    <location>
        <begin position="186"/>
        <end position="366"/>
    </location>
</feature>
<dbReference type="SUPFAM" id="SSF56601">
    <property type="entry name" value="beta-lactamase/transpeptidase-like"/>
    <property type="match status" value="1"/>
</dbReference>
<evidence type="ECO:0000313" key="12">
    <source>
        <dbReference type="Proteomes" id="UP001317779"/>
    </source>
</evidence>
<evidence type="ECO:0000256" key="3">
    <source>
        <dbReference type="ARBA" id="ARBA00022801"/>
    </source>
</evidence>
<dbReference type="Gene3D" id="3.40.710.10">
    <property type="entry name" value="DD-peptidase/beta-lactamase superfamily"/>
    <property type="match status" value="1"/>
</dbReference>
<dbReference type="EMBL" id="AP027141">
    <property type="protein sequence ID" value="BDV32113.1"/>
    <property type="molecule type" value="Genomic_DNA"/>
</dbReference>
<dbReference type="RefSeq" id="WP_263797259.1">
    <property type="nucleotide sequence ID" value="NZ_AP027141.1"/>
</dbReference>
<reference evidence="11 12" key="1">
    <citation type="submission" date="2022-12" db="EMBL/GenBank/DDBJ databases">
        <title>Microbacterium terricola strain KV-448 chromosome, complete genome.</title>
        <authorList>
            <person name="Oshima T."/>
            <person name="Moriya T."/>
            <person name="Bessho Y."/>
        </authorList>
    </citation>
    <scope>NUCLEOTIDE SEQUENCE [LARGE SCALE GENOMIC DNA]</scope>
    <source>
        <strain evidence="11 12">KV-448</strain>
    </source>
</reference>
<evidence type="ECO:0000256" key="2">
    <source>
        <dbReference type="ARBA" id="ARBA00022729"/>
    </source>
</evidence>
<keyword evidence="3" id="KW-0378">Hydrolase</keyword>
<keyword evidence="9" id="KW-0812">Transmembrane</keyword>
<dbReference type="InterPro" id="IPR012338">
    <property type="entry name" value="Beta-lactam/transpept-like"/>
</dbReference>
<evidence type="ECO:0000256" key="6">
    <source>
        <dbReference type="ARBA" id="ARBA00023316"/>
    </source>
</evidence>